<dbReference type="Proteomes" id="UP000030341">
    <property type="component" value="Chromosome 1"/>
</dbReference>
<dbReference type="OrthoDB" id="9800897at2"/>
<dbReference type="InterPro" id="IPR001789">
    <property type="entry name" value="Sig_transdc_resp-reg_receiver"/>
</dbReference>
<name>A0A0A7EGH4_9GAMM</name>
<gene>
    <name evidence="4" type="ORF">OM33_11660</name>
</gene>
<keyword evidence="1 2" id="KW-0597">Phosphoprotein</keyword>
<evidence type="ECO:0000256" key="2">
    <source>
        <dbReference type="PROSITE-ProRule" id="PRU00169"/>
    </source>
</evidence>
<dbReference type="PROSITE" id="PS50110">
    <property type="entry name" value="RESPONSE_REGULATORY"/>
    <property type="match status" value="1"/>
</dbReference>
<dbReference type="Pfam" id="PF00072">
    <property type="entry name" value="Response_reg"/>
    <property type="match status" value="1"/>
</dbReference>
<evidence type="ECO:0000256" key="1">
    <source>
        <dbReference type="ARBA" id="ARBA00022553"/>
    </source>
</evidence>
<dbReference type="AlphaFoldDB" id="A0A0A7EGH4"/>
<protein>
    <submittedName>
        <fullName evidence="4">Fis family transcriptional regulator</fullName>
    </submittedName>
</protein>
<sequence length="121" mass="13472">MAHILAVDDQQTIRTMIEAILTGAGHQVITANDGVEAMEQLRTHQFDMVITDINMPNMSGLSLIPKIRRLPAHQYVPILMLTTESSSYKKEKAKNSGASGWLTKPFDPTRLLTAVEKLIKK</sequence>
<dbReference type="eggNOG" id="COG0745">
    <property type="taxonomic scope" value="Bacteria"/>
</dbReference>
<dbReference type="HOGENOM" id="CLU_000445_69_17_6"/>
<dbReference type="GO" id="GO:0000160">
    <property type="term" value="P:phosphorelay signal transduction system"/>
    <property type="evidence" value="ECO:0007669"/>
    <property type="project" value="InterPro"/>
</dbReference>
<accession>A0A0A7EGH4</accession>
<dbReference type="SMART" id="SM00448">
    <property type="entry name" value="REC"/>
    <property type="match status" value="1"/>
</dbReference>
<proteinExistence type="predicted"/>
<evidence type="ECO:0000313" key="5">
    <source>
        <dbReference type="Proteomes" id="UP000030341"/>
    </source>
</evidence>
<dbReference type="InterPro" id="IPR011006">
    <property type="entry name" value="CheY-like_superfamily"/>
</dbReference>
<evidence type="ECO:0000313" key="4">
    <source>
        <dbReference type="EMBL" id="AIY65729.1"/>
    </source>
</evidence>
<feature type="domain" description="Response regulatory" evidence="3">
    <location>
        <begin position="3"/>
        <end position="119"/>
    </location>
</feature>
<organism evidence="4 5">
    <name type="scientific">Pseudoalteromonas piratica</name>
    <dbReference type="NCBI Taxonomy" id="1348114"/>
    <lineage>
        <taxon>Bacteria</taxon>
        <taxon>Pseudomonadati</taxon>
        <taxon>Pseudomonadota</taxon>
        <taxon>Gammaproteobacteria</taxon>
        <taxon>Alteromonadales</taxon>
        <taxon>Pseudoalteromonadaceae</taxon>
        <taxon>Pseudoalteromonas</taxon>
    </lineage>
</organism>
<reference evidence="4 5" key="1">
    <citation type="submission" date="2014-11" db="EMBL/GenBank/DDBJ databases">
        <title>Complete Genome Sequence of Pseudoalteromonas sp. Strain OCN003 Isolated from Kaneohe Bay, Oahu, Hawaii.</title>
        <authorList>
            <person name="Beurmann S."/>
            <person name="Videau P."/>
            <person name="Ushijima B."/>
            <person name="Smith A.M."/>
            <person name="Aeby G.S."/>
            <person name="Callahan S.M."/>
            <person name="Belcaid M."/>
        </authorList>
    </citation>
    <scope>NUCLEOTIDE SEQUENCE [LARGE SCALE GENOMIC DNA]</scope>
    <source>
        <strain evidence="4 5">OCN003</strain>
    </source>
</reference>
<dbReference type="EMBL" id="CP009888">
    <property type="protein sequence ID" value="AIY65729.1"/>
    <property type="molecule type" value="Genomic_DNA"/>
</dbReference>
<keyword evidence="5" id="KW-1185">Reference proteome</keyword>
<dbReference type="PANTHER" id="PTHR44591:SF25">
    <property type="entry name" value="CHEMOTAXIS TWO-COMPONENT RESPONSE REGULATOR"/>
    <property type="match status" value="1"/>
</dbReference>
<dbReference type="STRING" id="1348114.OM33_11660"/>
<dbReference type="RefSeq" id="WP_038641914.1">
    <property type="nucleotide sequence ID" value="NZ_CP009888.1"/>
</dbReference>
<dbReference type="PANTHER" id="PTHR44591">
    <property type="entry name" value="STRESS RESPONSE REGULATOR PROTEIN 1"/>
    <property type="match status" value="1"/>
</dbReference>
<dbReference type="SUPFAM" id="SSF52172">
    <property type="entry name" value="CheY-like"/>
    <property type="match status" value="1"/>
</dbReference>
<evidence type="ECO:0000259" key="3">
    <source>
        <dbReference type="PROSITE" id="PS50110"/>
    </source>
</evidence>
<feature type="modified residue" description="4-aspartylphosphate" evidence="2">
    <location>
        <position position="52"/>
    </location>
</feature>
<dbReference type="InterPro" id="IPR050595">
    <property type="entry name" value="Bact_response_regulator"/>
</dbReference>
<dbReference type="Gene3D" id="3.40.50.2300">
    <property type="match status" value="1"/>
</dbReference>
<dbReference type="KEGG" id="pseo:OM33_11660"/>